<sequence>MSAKSFLGKDDRVQDQPPAGNLDQSPADDQDQPPADDQDPCCSAPNRLWATPLLQRRTTSEMTDAIGRGNVYTVTPGRRLVETFTNPVAKGMKRITEENWIQNFLQKESVEEQHAQQSNSADVANDDSIDANTDTLMDL</sequence>
<dbReference type="AlphaFoldDB" id="C3Y828"/>
<organism>
    <name type="scientific">Branchiostoma floridae</name>
    <name type="common">Florida lancelet</name>
    <name type="synonym">Amphioxus</name>
    <dbReference type="NCBI Taxonomy" id="7739"/>
    <lineage>
        <taxon>Eukaryota</taxon>
        <taxon>Metazoa</taxon>
        <taxon>Chordata</taxon>
        <taxon>Cephalochordata</taxon>
        <taxon>Leptocardii</taxon>
        <taxon>Amphioxiformes</taxon>
        <taxon>Branchiostomatidae</taxon>
        <taxon>Branchiostoma</taxon>
    </lineage>
</organism>
<feature type="region of interest" description="Disordered" evidence="1">
    <location>
        <begin position="108"/>
        <end position="139"/>
    </location>
</feature>
<feature type="compositionally biased region" description="Acidic residues" evidence="1">
    <location>
        <begin position="26"/>
        <end position="39"/>
    </location>
</feature>
<proteinExistence type="predicted"/>
<reference evidence="2" key="1">
    <citation type="journal article" date="2008" name="Nature">
        <title>The amphioxus genome and the evolution of the chordate karyotype.</title>
        <authorList>
            <consortium name="US DOE Joint Genome Institute (JGI-PGF)"/>
            <person name="Putnam N.H."/>
            <person name="Butts T."/>
            <person name="Ferrier D.E.K."/>
            <person name="Furlong R.F."/>
            <person name="Hellsten U."/>
            <person name="Kawashima T."/>
            <person name="Robinson-Rechavi M."/>
            <person name="Shoguchi E."/>
            <person name="Terry A."/>
            <person name="Yu J.-K."/>
            <person name="Benito-Gutierrez E.L."/>
            <person name="Dubchak I."/>
            <person name="Garcia-Fernandez J."/>
            <person name="Gibson-Brown J.J."/>
            <person name="Grigoriev I.V."/>
            <person name="Horton A.C."/>
            <person name="de Jong P.J."/>
            <person name="Jurka J."/>
            <person name="Kapitonov V.V."/>
            <person name="Kohara Y."/>
            <person name="Kuroki Y."/>
            <person name="Lindquist E."/>
            <person name="Lucas S."/>
            <person name="Osoegawa K."/>
            <person name="Pennacchio L.A."/>
            <person name="Salamov A.A."/>
            <person name="Satou Y."/>
            <person name="Sauka-Spengler T."/>
            <person name="Schmutz J."/>
            <person name="Shin-I T."/>
            <person name="Toyoda A."/>
            <person name="Bronner-Fraser M."/>
            <person name="Fujiyama A."/>
            <person name="Holland L.Z."/>
            <person name="Holland P.W.H."/>
            <person name="Satoh N."/>
            <person name="Rokhsar D.S."/>
        </authorList>
    </citation>
    <scope>NUCLEOTIDE SEQUENCE [LARGE SCALE GENOMIC DNA]</scope>
    <source>
        <strain evidence="2">S238N-H82</strain>
        <tissue evidence="2">Testes</tissue>
    </source>
</reference>
<feature type="compositionally biased region" description="Polar residues" evidence="1">
    <location>
        <begin position="130"/>
        <end position="139"/>
    </location>
</feature>
<feature type="region of interest" description="Disordered" evidence="1">
    <location>
        <begin position="1"/>
        <end position="49"/>
    </location>
</feature>
<dbReference type="InParanoid" id="C3Y828"/>
<name>C3Y828_BRAFL</name>
<dbReference type="EMBL" id="GG666491">
    <property type="protein sequence ID" value="EEN63497.1"/>
    <property type="molecule type" value="Genomic_DNA"/>
</dbReference>
<gene>
    <name evidence="2" type="ORF">BRAFLDRAFT_69919</name>
</gene>
<evidence type="ECO:0000313" key="2">
    <source>
        <dbReference type="EMBL" id="EEN63497.1"/>
    </source>
</evidence>
<evidence type="ECO:0000256" key="1">
    <source>
        <dbReference type="SAM" id="MobiDB-lite"/>
    </source>
</evidence>
<accession>C3Y828</accession>
<protein>
    <submittedName>
        <fullName evidence="2">Uncharacterized protein</fullName>
    </submittedName>
</protein>